<accession>A0A835Z2Q1</accession>
<dbReference type="OrthoDB" id="27603at2759"/>
<keyword evidence="5 11" id="KW-0493">Microtubule</keyword>
<evidence type="ECO:0000313" key="14">
    <source>
        <dbReference type="Proteomes" id="UP000664859"/>
    </source>
</evidence>
<sequence length="441" mass="44489">MTAVEASTSDTAGGSWDALLREAATAERPPDSVIICVGPRGSGKTALVERLTGAAPRKQDATGEEPPPDFHPVLAYDYFEARDAAAQSSSGSAFSDSPPRVSVWSCSDARFVDILTAVTASTQHAPPPPAAAGVAAPALALVAVDLTRPWEAVPAAEAWLAALEGVRGDARAVVVGCKLDAAGGAERESGGGMERQRRELFVQRRLRRLCLERGAALVYASARTGDNCAALQRLVLHRLYPSAFSCAPDAQVSGAVYIPWGWDSLELVDALMGGGVAGWSDDLPYAKVLPPPQGAREGGRGARQQEPLETLEPESEWLAELSKLAPPPAAAAAAAAPPALSPQARPSVLGASTATAAAAAAAAAHTVRQSVNLGAPAAAAAAAAAAGPQARPSVSVGAGAAAAAAAARPLSAAAGGAADPEKLTSFWTSLLGGSAPVPPKK</sequence>
<dbReference type="InterPro" id="IPR027417">
    <property type="entry name" value="P-loop_NTPase"/>
</dbReference>
<dbReference type="GO" id="GO:0007018">
    <property type="term" value="P:microtubule-based movement"/>
    <property type="evidence" value="ECO:0007669"/>
    <property type="project" value="InterPro"/>
</dbReference>
<dbReference type="PANTHER" id="PTHR12688:SF0">
    <property type="entry name" value="DYNEIN LIGHT INTERMEDIATE CHAIN"/>
    <property type="match status" value="1"/>
</dbReference>
<comment type="subunit">
    <text evidence="11">Homodimer. The cytoplasmic dynein 1 complex consists of two catalytic heavy chains (HCs) and a number of non-catalytic subunits presented by intermediate chains (ICs).</text>
</comment>
<dbReference type="EMBL" id="JAFCMP010000122">
    <property type="protein sequence ID" value="KAG5185776.1"/>
    <property type="molecule type" value="Genomic_DNA"/>
</dbReference>
<comment type="subcellular location">
    <subcellularLocation>
        <location evidence="1 11">Cytoplasm</location>
        <location evidence="1 11">Cytoskeleton</location>
    </subcellularLocation>
</comment>
<evidence type="ECO:0000256" key="4">
    <source>
        <dbReference type="ARBA" id="ARBA00022490"/>
    </source>
</evidence>
<evidence type="ECO:0000256" key="3">
    <source>
        <dbReference type="ARBA" id="ARBA00022448"/>
    </source>
</evidence>
<comment type="similarity">
    <text evidence="2 11">Belongs to the dynein light intermediate chain family.</text>
</comment>
<dbReference type="GO" id="GO:0005874">
    <property type="term" value="C:microtubule"/>
    <property type="evidence" value="ECO:0007669"/>
    <property type="project" value="UniProtKB-KW"/>
</dbReference>
<evidence type="ECO:0000256" key="12">
    <source>
        <dbReference type="SAM" id="MobiDB-lite"/>
    </source>
</evidence>
<dbReference type="PANTHER" id="PTHR12688">
    <property type="entry name" value="DYNEIN LIGHT INTERMEDIATE CHAIN"/>
    <property type="match status" value="1"/>
</dbReference>
<proteinExistence type="inferred from homology"/>
<dbReference type="GO" id="GO:0000226">
    <property type="term" value="P:microtubule cytoskeleton organization"/>
    <property type="evidence" value="ECO:0007669"/>
    <property type="project" value="TreeGrafter"/>
</dbReference>
<comment type="function">
    <text evidence="11">Acts as one of several non-catalytic accessory components of the cytoplasmic dynein 1 complex that are thought to be involved in linking dynein to cargos and to adapter proteins that regulate dynein function. Cytoplasmic dynein 1 acts as a motor for the intracellular retrograde motility of vesicles and organelles along microtubules. May play a role in binding dynein to membranous organelles or chromosomes.</text>
</comment>
<dbReference type="Pfam" id="PF05783">
    <property type="entry name" value="DLIC"/>
    <property type="match status" value="1"/>
</dbReference>
<gene>
    <name evidence="13" type="ORF">JKP88DRAFT_268229</name>
</gene>
<dbReference type="SUPFAM" id="SSF52540">
    <property type="entry name" value="P-loop containing nucleoside triphosphate hydrolases"/>
    <property type="match status" value="1"/>
</dbReference>
<dbReference type="GO" id="GO:0005524">
    <property type="term" value="F:ATP binding"/>
    <property type="evidence" value="ECO:0007669"/>
    <property type="project" value="UniProtKB-KW"/>
</dbReference>
<dbReference type="GO" id="GO:0005813">
    <property type="term" value="C:centrosome"/>
    <property type="evidence" value="ECO:0007669"/>
    <property type="project" value="TreeGrafter"/>
</dbReference>
<evidence type="ECO:0000256" key="2">
    <source>
        <dbReference type="ARBA" id="ARBA00006831"/>
    </source>
</evidence>
<evidence type="ECO:0000256" key="6">
    <source>
        <dbReference type="ARBA" id="ARBA00022741"/>
    </source>
</evidence>
<dbReference type="Gene3D" id="3.40.50.300">
    <property type="entry name" value="P-loop containing nucleotide triphosphate hydrolases"/>
    <property type="match status" value="1"/>
</dbReference>
<keyword evidence="9 11" id="KW-0505">Motor protein</keyword>
<keyword evidence="7 11" id="KW-0067">ATP-binding</keyword>
<dbReference type="AlphaFoldDB" id="A0A835Z2Q1"/>
<feature type="region of interest" description="Disordered" evidence="12">
    <location>
        <begin position="1"/>
        <end position="37"/>
    </location>
</feature>
<protein>
    <recommendedName>
        <fullName evidence="11">Dynein light intermediate chain</fullName>
    </recommendedName>
</protein>
<feature type="region of interest" description="Disordered" evidence="12">
    <location>
        <begin position="288"/>
        <end position="309"/>
    </location>
</feature>
<feature type="region of interest" description="Disordered" evidence="12">
    <location>
        <begin position="50"/>
        <end position="69"/>
    </location>
</feature>
<dbReference type="GO" id="GO:0045504">
    <property type="term" value="F:dynein heavy chain binding"/>
    <property type="evidence" value="ECO:0007669"/>
    <property type="project" value="TreeGrafter"/>
</dbReference>
<keyword evidence="6 11" id="KW-0547">Nucleotide-binding</keyword>
<keyword evidence="8 11" id="KW-0243">Dynein</keyword>
<evidence type="ECO:0000256" key="7">
    <source>
        <dbReference type="ARBA" id="ARBA00022840"/>
    </source>
</evidence>
<dbReference type="InterPro" id="IPR008467">
    <property type="entry name" value="Dynein1_light_intermed_chain"/>
</dbReference>
<feature type="compositionally biased region" description="Polar residues" evidence="12">
    <location>
        <begin position="1"/>
        <end position="12"/>
    </location>
</feature>
<keyword evidence="3 11" id="KW-0813">Transport</keyword>
<evidence type="ECO:0000256" key="10">
    <source>
        <dbReference type="ARBA" id="ARBA00023212"/>
    </source>
</evidence>
<organism evidence="13 14">
    <name type="scientific">Tribonema minus</name>
    <dbReference type="NCBI Taxonomy" id="303371"/>
    <lineage>
        <taxon>Eukaryota</taxon>
        <taxon>Sar</taxon>
        <taxon>Stramenopiles</taxon>
        <taxon>Ochrophyta</taxon>
        <taxon>PX clade</taxon>
        <taxon>Xanthophyceae</taxon>
        <taxon>Tribonematales</taxon>
        <taxon>Tribonemataceae</taxon>
        <taxon>Tribonema</taxon>
    </lineage>
</organism>
<name>A0A835Z2Q1_9STRA</name>
<dbReference type="GO" id="GO:0005868">
    <property type="term" value="C:cytoplasmic dynein complex"/>
    <property type="evidence" value="ECO:0007669"/>
    <property type="project" value="UniProtKB-UniRule"/>
</dbReference>
<keyword evidence="4 11" id="KW-0963">Cytoplasm</keyword>
<evidence type="ECO:0000313" key="13">
    <source>
        <dbReference type="EMBL" id="KAG5185776.1"/>
    </source>
</evidence>
<reference evidence="13" key="1">
    <citation type="submission" date="2021-02" db="EMBL/GenBank/DDBJ databases">
        <title>First Annotated Genome of the Yellow-green Alga Tribonema minus.</title>
        <authorList>
            <person name="Mahan K.M."/>
        </authorList>
    </citation>
    <scope>NUCLEOTIDE SEQUENCE</scope>
    <source>
        <strain evidence="13">UTEX B ZZ1240</strain>
    </source>
</reference>
<evidence type="ECO:0000256" key="8">
    <source>
        <dbReference type="ARBA" id="ARBA00023017"/>
    </source>
</evidence>
<evidence type="ECO:0000256" key="11">
    <source>
        <dbReference type="RuleBase" id="RU366047"/>
    </source>
</evidence>
<dbReference type="Proteomes" id="UP000664859">
    <property type="component" value="Unassembled WGS sequence"/>
</dbReference>
<comment type="caution">
    <text evidence="13">The sequence shown here is derived from an EMBL/GenBank/DDBJ whole genome shotgun (WGS) entry which is preliminary data.</text>
</comment>
<evidence type="ECO:0000256" key="5">
    <source>
        <dbReference type="ARBA" id="ARBA00022701"/>
    </source>
</evidence>
<keyword evidence="14" id="KW-1185">Reference proteome</keyword>
<dbReference type="InterPro" id="IPR022780">
    <property type="entry name" value="Dynein_light_int_chain"/>
</dbReference>
<evidence type="ECO:0000256" key="1">
    <source>
        <dbReference type="ARBA" id="ARBA00004245"/>
    </source>
</evidence>
<evidence type="ECO:0000256" key="9">
    <source>
        <dbReference type="ARBA" id="ARBA00023175"/>
    </source>
</evidence>
<keyword evidence="10 11" id="KW-0206">Cytoskeleton</keyword>